<evidence type="ECO:0000313" key="4">
    <source>
        <dbReference type="Proteomes" id="UP000032024"/>
    </source>
</evidence>
<keyword evidence="2" id="KW-0472">Membrane</keyword>
<proteinExistence type="predicted"/>
<feature type="transmembrane region" description="Helical" evidence="2">
    <location>
        <begin position="73"/>
        <end position="93"/>
    </location>
</feature>
<protein>
    <submittedName>
        <fullName evidence="3">Uncharacterized protein</fullName>
    </submittedName>
</protein>
<dbReference type="Proteomes" id="UP000032024">
    <property type="component" value="Chromosome"/>
</dbReference>
<keyword evidence="2" id="KW-0812">Transmembrane</keyword>
<feature type="region of interest" description="Disordered" evidence="1">
    <location>
        <begin position="136"/>
        <end position="211"/>
    </location>
</feature>
<keyword evidence="4" id="KW-1185">Reference proteome</keyword>
<evidence type="ECO:0000313" key="3">
    <source>
        <dbReference type="EMBL" id="AJO24110.1"/>
    </source>
</evidence>
<dbReference type="AlphaFoldDB" id="A0AAN0T9L6"/>
<gene>
    <name evidence="3" type="ORF">SB48_HM08orf05311</name>
</gene>
<feature type="compositionally biased region" description="Basic and acidic residues" evidence="1">
    <location>
        <begin position="141"/>
        <end position="158"/>
    </location>
</feature>
<feature type="transmembrane region" description="Helical" evidence="2">
    <location>
        <begin position="12"/>
        <end position="31"/>
    </location>
</feature>
<accession>A0AAN0T9L6</accession>
<sequence length="211" mass="23924">MQHKMTFDQEGIKLGWLIGIIIIILLVYFLIIRPLIERNRPQIIEPRRSIYNGDAYDPHPEQTGWNEGGNAGIGRFGMFAGGMATGALLTYLLEQGRIGLDQFEHFQNLDGNDLLQELEEQNILQQDEIDHLQDTLSNFEDNGHDGHEDGDHGDHDQQDTGFDLAHFSSHEDHDTHDNDQQDTGFDLADFSSNDDNDFGGWDSGSDDNNWL</sequence>
<dbReference type="EMBL" id="CP010525">
    <property type="protein sequence ID" value="AJO24110.1"/>
    <property type="molecule type" value="Genomic_DNA"/>
</dbReference>
<feature type="compositionally biased region" description="Basic and acidic residues" evidence="1">
    <location>
        <begin position="168"/>
        <end position="179"/>
    </location>
</feature>
<evidence type="ECO:0000256" key="2">
    <source>
        <dbReference type="SAM" id="Phobius"/>
    </source>
</evidence>
<organism evidence="3 4">
    <name type="scientific">Heyndrickxia coagulans</name>
    <name type="common">Weizmannia coagulans</name>
    <dbReference type="NCBI Taxonomy" id="1398"/>
    <lineage>
        <taxon>Bacteria</taxon>
        <taxon>Bacillati</taxon>
        <taxon>Bacillota</taxon>
        <taxon>Bacilli</taxon>
        <taxon>Bacillales</taxon>
        <taxon>Bacillaceae</taxon>
        <taxon>Heyndrickxia</taxon>
    </lineage>
</organism>
<reference evidence="4" key="1">
    <citation type="submission" date="2015-01" db="EMBL/GenBank/DDBJ databases">
        <title>Comparative genome analysis of Bacillus coagulans HM-08, Clostridium butyricum HM-68, Bacillus subtilis HM-66 and Bacillus paralicheniformis BL-09.</title>
        <authorList>
            <person name="Zhang H."/>
        </authorList>
    </citation>
    <scope>NUCLEOTIDE SEQUENCE [LARGE SCALE GENOMIC DNA]</scope>
    <source>
        <strain evidence="4">HM-08</strain>
    </source>
</reference>
<keyword evidence="2" id="KW-1133">Transmembrane helix</keyword>
<evidence type="ECO:0000256" key="1">
    <source>
        <dbReference type="SAM" id="MobiDB-lite"/>
    </source>
</evidence>
<name>A0AAN0T9L6_HEYCO</name>